<comment type="similarity">
    <text evidence="1 2">Belongs to the anti-sigma-factor antagonist family.</text>
</comment>
<dbReference type="AlphaFoldDB" id="A0A366LMY0"/>
<organism evidence="4 5">
    <name type="scientific">Spongiactinospora rosea</name>
    <dbReference type="NCBI Taxonomy" id="2248750"/>
    <lineage>
        <taxon>Bacteria</taxon>
        <taxon>Bacillati</taxon>
        <taxon>Actinomycetota</taxon>
        <taxon>Actinomycetes</taxon>
        <taxon>Streptosporangiales</taxon>
        <taxon>Streptosporangiaceae</taxon>
        <taxon>Spongiactinospora</taxon>
    </lineage>
</organism>
<dbReference type="NCBIfam" id="TIGR00377">
    <property type="entry name" value="ant_ant_sig"/>
    <property type="match status" value="1"/>
</dbReference>
<dbReference type="InterPro" id="IPR003658">
    <property type="entry name" value="Anti-sigma_ant"/>
</dbReference>
<dbReference type="PANTHER" id="PTHR33495:SF14">
    <property type="entry name" value="ANTI-SIGMA FACTOR ANTAGONIST"/>
    <property type="match status" value="1"/>
</dbReference>
<keyword evidence="5" id="KW-1185">Reference proteome</keyword>
<sequence>MFQADLTINDGIVVIQLSGDLDASSAPSFHEILQQAAGHSPERLCLAMHNLKYISSAGVRGLVFARQKMGDDVEVIVEGANESVAETIRLTGMEHALTIRSSFSG</sequence>
<evidence type="ECO:0000259" key="3">
    <source>
        <dbReference type="PROSITE" id="PS50801"/>
    </source>
</evidence>
<dbReference type="InterPro" id="IPR002645">
    <property type="entry name" value="STAS_dom"/>
</dbReference>
<comment type="caution">
    <text evidence="4">The sequence shown here is derived from an EMBL/GenBank/DDBJ whole genome shotgun (WGS) entry which is preliminary data.</text>
</comment>
<dbReference type="GO" id="GO:0043856">
    <property type="term" value="F:anti-sigma factor antagonist activity"/>
    <property type="evidence" value="ECO:0007669"/>
    <property type="project" value="InterPro"/>
</dbReference>
<dbReference type="EMBL" id="QMEY01000024">
    <property type="protein sequence ID" value="RBQ15266.1"/>
    <property type="molecule type" value="Genomic_DNA"/>
</dbReference>
<accession>A0A366LMY0</accession>
<name>A0A366LMY0_9ACTN</name>
<dbReference type="Proteomes" id="UP000253303">
    <property type="component" value="Unassembled WGS sequence"/>
</dbReference>
<dbReference type="RefSeq" id="WP_113985315.1">
    <property type="nucleotide sequence ID" value="NZ_QMEY01000024.1"/>
</dbReference>
<dbReference type="PROSITE" id="PS50801">
    <property type="entry name" value="STAS"/>
    <property type="match status" value="1"/>
</dbReference>
<evidence type="ECO:0000256" key="2">
    <source>
        <dbReference type="RuleBase" id="RU003749"/>
    </source>
</evidence>
<proteinExistence type="inferred from homology"/>
<dbReference type="CDD" id="cd07043">
    <property type="entry name" value="STAS_anti-anti-sigma_factors"/>
    <property type="match status" value="1"/>
</dbReference>
<gene>
    <name evidence="4" type="ORF">DP939_36085</name>
</gene>
<dbReference type="OrthoDB" id="9794628at2"/>
<reference evidence="4 5" key="1">
    <citation type="submission" date="2018-06" db="EMBL/GenBank/DDBJ databases">
        <title>Sphaerisporangium craniellae sp. nov., isolated from a marine sponge in the South China Sea.</title>
        <authorList>
            <person name="Li L."/>
        </authorList>
    </citation>
    <scope>NUCLEOTIDE SEQUENCE [LARGE SCALE GENOMIC DNA]</scope>
    <source>
        <strain evidence="4 5">LHW63015</strain>
    </source>
</reference>
<dbReference type="SUPFAM" id="SSF52091">
    <property type="entry name" value="SpoIIaa-like"/>
    <property type="match status" value="1"/>
</dbReference>
<evidence type="ECO:0000313" key="5">
    <source>
        <dbReference type="Proteomes" id="UP000253303"/>
    </source>
</evidence>
<evidence type="ECO:0000256" key="1">
    <source>
        <dbReference type="ARBA" id="ARBA00009013"/>
    </source>
</evidence>
<dbReference type="Gene3D" id="3.30.750.24">
    <property type="entry name" value="STAS domain"/>
    <property type="match status" value="1"/>
</dbReference>
<dbReference type="Pfam" id="PF01740">
    <property type="entry name" value="STAS"/>
    <property type="match status" value="1"/>
</dbReference>
<dbReference type="PANTHER" id="PTHR33495">
    <property type="entry name" value="ANTI-SIGMA FACTOR ANTAGONIST TM_1081-RELATED-RELATED"/>
    <property type="match status" value="1"/>
</dbReference>
<feature type="domain" description="STAS" evidence="3">
    <location>
        <begin position="2"/>
        <end position="105"/>
    </location>
</feature>
<evidence type="ECO:0000313" key="4">
    <source>
        <dbReference type="EMBL" id="RBQ15266.1"/>
    </source>
</evidence>
<protein>
    <recommendedName>
        <fullName evidence="2">Anti-sigma factor antagonist</fullName>
    </recommendedName>
</protein>
<dbReference type="InterPro" id="IPR036513">
    <property type="entry name" value="STAS_dom_sf"/>
</dbReference>